<evidence type="ECO:0008006" key="3">
    <source>
        <dbReference type="Google" id="ProtNLM"/>
    </source>
</evidence>
<sequence>MSVLDDVIDRIGNRLFGEREGAAGGERMPGLTAKGFDMADGGRCSWVEAPPEFAATSAQTAGLWPYCVGTSSPLIGAPLGRNTNNGSVVCGDPISLFIRGTISSPSGFIMGLNGRGKSSVTVRICLYLSSLSFVPLILGDLKPDYVGMIKEIGGQVIRVGPGIGSVNPLDAGPLWNRVDELPVAKRNELLSEIHTRRVNTVRGLLELARGRGLDTEKQEPTVLSMAIRIATVRAEAEGRQPLLGDLVTAIREAPAEMQAVTLANDAAEFLAESKSLVKGLIGLLEDGPFGDVFCKPTTRQMQVDRPACFDVSGVDISDEMMRAAIQIVCWAYGQAGVSAAKTLAVAGLEPERHHLMIMDELWQTLRASELLVHQIDALTRLNRQKGLGQIMITHTMKDLTLSTEQLSEIARGFLERSSVKYFGGLARNEMELLEQVLPLSQREKDLLVEWSAEGATDPRTGQSLPPPGRGRFMMKLGENAPGVPFKMNLTDTEHRIHDTNEAWVEAMARARA</sequence>
<dbReference type="Gene3D" id="1.10.8.730">
    <property type="match status" value="1"/>
</dbReference>
<dbReference type="SUPFAM" id="SSF52540">
    <property type="entry name" value="P-loop containing nucleoside triphosphate hydrolases"/>
    <property type="match status" value="1"/>
</dbReference>
<protein>
    <recommendedName>
        <fullName evidence="3">ATP/GTP-binding protein</fullName>
    </recommendedName>
</protein>
<dbReference type="Proteomes" id="UP001595797">
    <property type="component" value="Unassembled WGS sequence"/>
</dbReference>
<dbReference type="Gene3D" id="3.40.50.300">
    <property type="entry name" value="P-loop containing nucleotide triphosphate hydrolases"/>
    <property type="match status" value="1"/>
</dbReference>
<name>A0ABV9TGT3_9MICC</name>
<dbReference type="InterPro" id="IPR027417">
    <property type="entry name" value="P-loop_NTPase"/>
</dbReference>
<evidence type="ECO:0000313" key="2">
    <source>
        <dbReference type="Proteomes" id="UP001595797"/>
    </source>
</evidence>
<accession>A0ABV9TGT3</accession>
<dbReference type="EMBL" id="JBHSIW010000006">
    <property type="protein sequence ID" value="MFC4902723.1"/>
    <property type="molecule type" value="Genomic_DNA"/>
</dbReference>
<keyword evidence="2" id="KW-1185">Reference proteome</keyword>
<gene>
    <name evidence="1" type="ORF">ACFPCS_03980</name>
</gene>
<proteinExistence type="predicted"/>
<dbReference type="RefSeq" id="WP_277552186.1">
    <property type="nucleotide sequence ID" value="NZ_JARAMH010000024.1"/>
</dbReference>
<organism evidence="1 2">
    <name type="scientific">Kocuria oceani</name>
    <dbReference type="NCBI Taxonomy" id="988827"/>
    <lineage>
        <taxon>Bacteria</taxon>
        <taxon>Bacillati</taxon>
        <taxon>Actinomycetota</taxon>
        <taxon>Actinomycetes</taxon>
        <taxon>Micrococcales</taxon>
        <taxon>Micrococcaceae</taxon>
        <taxon>Kocuria</taxon>
    </lineage>
</organism>
<comment type="caution">
    <text evidence="1">The sequence shown here is derived from an EMBL/GenBank/DDBJ whole genome shotgun (WGS) entry which is preliminary data.</text>
</comment>
<reference evidence="2" key="1">
    <citation type="journal article" date="2019" name="Int. J. Syst. Evol. Microbiol.">
        <title>The Global Catalogue of Microorganisms (GCM) 10K type strain sequencing project: providing services to taxonomists for standard genome sequencing and annotation.</title>
        <authorList>
            <consortium name="The Broad Institute Genomics Platform"/>
            <consortium name="The Broad Institute Genome Sequencing Center for Infectious Disease"/>
            <person name="Wu L."/>
            <person name="Ma J."/>
        </authorList>
    </citation>
    <scope>NUCLEOTIDE SEQUENCE [LARGE SCALE GENOMIC DNA]</scope>
    <source>
        <strain evidence="2">CGMCC 4.6946</strain>
    </source>
</reference>
<evidence type="ECO:0000313" key="1">
    <source>
        <dbReference type="EMBL" id="MFC4902723.1"/>
    </source>
</evidence>